<keyword evidence="5" id="KW-0238">DNA-binding</keyword>
<dbReference type="InterPro" id="IPR019734">
    <property type="entry name" value="TPR_rpt"/>
</dbReference>
<gene>
    <name evidence="5" type="ORF">SAMN05421810_103159</name>
</gene>
<organism evidence="5 6">
    <name type="scientific">Amycolatopsis arida</name>
    <dbReference type="NCBI Taxonomy" id="587909"/>
    <lineage>
        <taxon>Bacteria</taxon>
        <taxon>Bacillati</taxon>
        <taxon>Actinomycetota</taxon>
        <taxon>Actinomycetes</taxon>
        <taxon>Pseudonocardiales</taxon>
        <taxon>Pseudonocardiaceae</taxon>
        <taxon>Amycolatopsis</taxon>
    </lineage>
</organism>
<dbReference type="InterPro" id="IPR016032">
    <property type="entry name" value="Sig_transdc_resp-reg_C-effctor"/>
</dbReference>
<dbReference type="SUPFAM" id="SSF52540">
    <property type="entry name" value="P-loop containing nucleoside triphosphate hydrolases"/>
    <property type="match status" value="1"/>
</dbReference>
<reference evidence="6" key="1">
    <citation type="submission" date="2016-10" db="EMBL/GenBank/DDBJ databases">
        <authorList>
            <person name="Varghese N."/>
            <person name="Submissions S."/>
        </authorList>
    </citation>
    <scope>NUCLEOTIDE SEQUENCE [LARGE SCALE GENOMIC DNA]</scope>
    <source>
        <strain evidence="6">CGMCC 4.5579</strain>
    </source>
</reference>
<dbReference type="SMART" id="SM01043">
    <property type="entry name" value="BTAD"/>
    <property type="match status" value="1"/>
</dbReference>
<evidence type="ECO:0000313" key="6">
    <source>
        <dbReference type="Proteomes" id="UP000198727"/>
    </source>
</evidence>
<dbReference type="InterPro" id="IPR042197">
    <property type="entry name" value="Apaf_helical"/>
</dbReference>
<dbReference type="STRING" id="587909.SAMN05421810_103159"/>
<evidence type="ECO:0000256" key="1">
    <source>
        <dbReference type="ARBA" id="ARBA00022737"/>
    </source>
</evidence>
<dbReference type="CDD" id="cd15831">
    <property type="entry name" value="BTAD"/>
    <property type="match status" value="1"/>
</dbReference>
<sequence length="978" mass="105743">MRYSILGSMLVDGSPIGPRQVRTVLAVLLSKANQPVTTETLAGELWSGRVPESAGAVLQGRVSTLRKLCCPGVPARSPEQVIRTRQGCYTLVLGDDELDATEFLRRTEAGQRAAARGDLAEASRQLRAGLALWRGSALQDTGRGPLLSGYAGLLEQRRLAALEQRFEVDIALGEVTEAISGLTERLTADPTQENFAALLIEALVTAGRGVAAREVFDRTAAALEAAGVPMNARLRQAGARLRADASPLTARPAVVPASPAQVPAQLADFTGRGELLERIRGALTGRGPRLVALSGPGGIGKSTLAVRTAHLLRREFCDGQLVADLTSEPGQPAEVLRRFLLSIGVAEDAVPHGFVERQQLWRSRTADARVLVLLDDARDEAQVRALLPAGADCGVLVTSRRRMLGLAGVKTIQVGGFAEDESWQLLAGIVGTDRVAAEPEAARRLLELCAGLPLAVRIVGAKLAARPHETLEELGARIRAGRSRLAEMRAGDLDVRATIEVSYAECAVPTRRALRLLGEVRLPAISRPAVARLLGVPTEVGAEVAESLVEAQMSQVTGRDGFGTVRYQLHDLIAEFAREKAESDGSVAELEAGLAGLLDHYLEAMRTGRAAREPAPWCQVEADNVLAVVQAAVRRRWWSRAWQVAETFAERATVCPGLAAARYVTVLAVWAARRGGDLRAEAVSMRRLGELHWQQLKVSSAVRYLTAAAERFRRLDDRVELARTLVVESDVLVETGQVRRARELLQRAIEVAAGAGDDRVHATALDELAGVLADAGEFASADRCFAEALRLSRGAGDERTVIAVLKRRADVLRRAGRYDRAAALLEEALAGARRTGDRHWEAHALRSLGEVQRYTGDTAAARASLTRSLELFTEHGHAHAAAFTLRCLADLDAQVHDYDTAAESLERCRQVFETLGDRRGQAYTLRSLGALCVRTGRWDEAERALCSAKDIFDRLSMKWFSQDVARALVQTRTWSSAS</sequence>
<dbReference type="InterPro" id="IPR005158">
    <property type="entry name" value="BTAD"/>
</dbReference>
<dbReference type="GO" id="GO:0003677">
    <property type="term" value="F:DNA binding"/>
    <property type="evidence" value="ECO:0007669"/>
    <property type="project" value="UniProtKB-KW"/>
</dbReference>
<evidence type="ECO:0000256" key="2">
    <source>
        <dbReference type="ARBA" id="ARBA00023015"/>
    </source>
</evidence>
<name>A0A1I5SK44_9PSEU</name>
<accession>A0A1I5SK44</accession>
<dbReference type="SMART" id="SM00028">
    <property type="entry name" value="TPR"/>
    <property type="match status" value="6"/>
</dbReference>
<feature type="domain" description="Bacterial transcriptional activator" evidence="4">
    <location>
        <begin position="98"/>
        <end position="242"/>
    </location>
</feature>
<dbReference type="InterPro" id="IPR036388">
    <property type="entry name" value="WH-like_DNA-bd_sf"/>
</dbReference>
<keyword evidence="3" id="KW-0804">Transcription</keyword>
<dbReference type="Gene3D" id="1.10.10.10">
    <property type="entry name" value="Winged helix-like DNA-binding domain superfamily/Winged helix DNA-binding domain"/>
    <property type="match status" value="1"/>
</dbReference>
<dbReference type="Gene3D" id="1.10.8.430">
    <property type="entry name" value="Helical domain of apoptotic protease-activating factors"/>
    <property type="match status" value="1"/>
</dbReference>
<dbReference type="GO" id="GO:0006355">
    <property type="term" value="P:regulation of DNA-templated transcription"/>
    <property type="evidence" value="ECO:0007669"/>
    <property type="project" value="InterPro"/>
</dbReference>
<dbReference type="Proteomes" id="UP000198727">
    <property type="component" value="Unassembled WGS sequence"/>
</dbReference>
<dbReference type="Gene3D" id="3.40.50.300">
    <property type="entry name" value="P-loop containing nucleotide triphosphate hydrolases"/>
    <property type="match status" value="1"/>
</dbReference>
<evidence type="ECO:0000256" key="3">
    <source>
        <dbReference type="ARBA" id="ARBA00023163"/>
    </source>
</evidence>
<keyword evidence="6" id="KW-1185">Reference proteome</keyword>
<evidence type="ECO:0000259" key="4">
    <source>
        <dbReference type="SMART" id="SM01043"/>
    </source>
</evidence>
<dbReference type="SUPFAM" id="SSF48452">
    <property type="entry name" value="TPR-like"/>
    <property type="match status" value="3"/>
</dbReference>
<dbReference type="SUPFAM" id="SSF46894">
    <property type="entry name" value="C-terminal effector domain of the bipartite response regulators"/>
    <property type="match status" value="1"/>
</dbReference>
<evidence type="ECO:0000313" key="5">
    <source>
        <dbReference type="EMBL" id="SFP70887.1"/>
    </source>
</evidence>
<dbReference type="Pfam" id="PF00931">
    <property type="entry name" value="NB-ARC"/>
    <property type="match status" value="1"/>
</dbReference>
<dbReference type="Gene3D" id="1.25.40.10">
    <property type="entry name" value="Tetratricopeptide repeat domain"/>
    <property type="match status" value="3"/>
</dbReference>
<dbReference type="Pfam" id="PF03704">
    <property type="entry name" value="BTAD"/>
    <property type="match status" value="1"/>
</dbReference>
<protein>
    <submittedName>
        <fullName evidence="5">DNA-binding transcriptional activator of the SARP family</fullName>
    </submittedName>
</protein>
<dbReference type="InterPro" id="IPR027417">
    <property type="entry name" value="P-loop_NTPase"/>
</dbReference>
<dbReference type="GO" id="GO:0043531">
    <property type="term" value="F:ADP binding"/>
    <property type="evidence" value="ECO:0007669"/>
    <property type="project" value="InterPro"/>
</dbReference>
<proteinExistence type="predicted"/>
<dbReference type="InterPro" id="IPR002182">
    <property type="entry name" value="NB-ARC"/>
</dbReference>
<keyword evidence="2" id="KW-0805">Transcription regulation</keyword>
<dbReference type="PANTHER" id="PTHR35807">
    <property type="entry name" value="TRANSCRIPTIONAL REGULATOR REDD-RELATED"/>
    <property type="match status" value="1"/>
</dbReference>
<dbReference type="Pfam" id="PF13424">
    <property type="entry name" value="TPR_12"/>
    <property type="match status" value="2"/>
</dbReference>
<dbReference type="PRINTS" id="PR00364">
    <property type="entry name" value="DISEASERSIST"/>
</dbReference>
<dbReference type="PANTHER" id="PTHR35807:SF1">
    <property type="entry name" value="TRANSCRIPTIONAL REGULATOR REDD"/>
    <property type="match status" value="1"/>
</dbReference>
<dbReference type="EMBL" id="FOWW01000003">
    <property type="protein sequence ID" value="SFP70887.1"/>
    <property type="molecule type" value="Genomic_DNA"/>
</dbReference>
<dbReference type="AlphaFoldDB" id="A0A1I5SK44"/>
<dbReference type="InterPro" id="IPR011990">
    <property type="entry name" value="TPR-like_helical_dom_sf"/>
</dbReference>
<dbReference type="InterPro" id="IPR051677">
    <property type="entry name" value="AfsR-DnrI-RedD_regulator"/>
</dbReference>
<keyword evidence="1" id="KW-0677">Repeat</keyword>